<dbReference type="EMBL" id="HG996475">
    <property type="protein sequence ID" value="CAG1864465.1"/>
    <property type="molecule type" value="Genomic_DNA"/>
</dbReference>
<sequence length="113" mass="13154">MSDLDVHFPTAFGPFAEANVDDSGAGAKEYVRVCIQQKNGVLVQWYCYLRSRTKPGYLTRRWLENKCFEFPSSGTVSLCSNILYLQLLYQPSHRDWFILFFHLTPCFSFFCCD</sequence>
<evidence type="ECO:0000313" key="1">
    <source>
        <dbReference type="EMBL" id="CAG1864465.1"/>
    </source>
</evidence>
<dbReference type="AlphaFoldDB" id="A0A8D7BGY9"/>
<accession>A0A8D7BGY9</accession>
<protein>
    <submittedName>
        <fullName evidence="1">(wild Malaysian banana) hypothetical protein</fullName>
    </submittedName>
</protein>
<gene>
    <name evidence="1" type="ORF">GSMUA_11630.1</name>
</gene>
<name>A0A8D7BGY9_MUSAM</name>
<reference evidence="1" key="1">
    <citation type="submission" date="2021-03" db="EMBL/GenBank/DDBJ databases">
        <authorList>
            <consortium name="Genoscope - CEA"/>
            <person name="William W."/>
        </authorList>
    </citation>
    <scope>NUCLEOTIDE SEQUENCE</scope>
    <source>
        <strain evidence="1">Doubled-haploid Pahang</strain>
    </source>
</reference>
<proteinExistence type="predicted"/>
<organism evidence="1">
    <name type="scientific">Musa acuminata subsp. malaccensis</name>
    <name type="common">Wild banana</name>
    <name type="synonym">Musa malaccensis</name>
    <dbReference type="NCBI Taxonomy" id="214687"/>
    <lineage>
        <taxon>Eukaryota</taxon>
        <taxon>Viridiplantae</taxon>
        <taxon>Streptophyta</taxon>
        <taxon>Embryophyta</taxon>
        <taxon>Tracheophyta</taxon>
        <taxon>Spermatophyta</taxon>
        <taxon>Magnoliopsida</taxon>
        <taxon>Liliopsida</taxon>
        <taxon>Zingiberales</taxon>
        <taxon>Musaceae</taxon>
        <taxon>Musa</taxon>
    </lineage>
</organism>